<dbReference type="PANTHER" id="PTHR31793">
    <property type="entry name" value="4-HYDROXYBENZOYL-COA THIOESTERASE FAMILY MEMBER"/>
    <property type="match status" value="1"/>
</dbReference>
<evidence type="ECO:0000256" key="1">
    <source>
        <dbReference type="ARBA" id="ARBA00005953"/>
    </source>
</evidence>
<evidence type="ECO:0000313" key="4">
    <source>
        <dbReference type="Proteomes" id="UP000237797"/>
    </source>
</evidence>
<reference evidence="3 4" key="1">
    <citation type="submission" date="2018-03" db="EMBL/GenBank/DDBJ databases">
        <title>Genomic Encyclopedia of Archaeal and Bacterial Type Strains, Phase II (KMG-II): from individual species to whole genera.</title>
        <authorList>
            <person name="Goeker M."/>
        </authorList>
    </citation>
    <scope>NUCLEOTIDE SEQUENCE [LARGE SCALE GENOMIC DNA]</scope>
    <source>
        <strain evidence="3 4">DSM 44946</strain>
    </source>
</reference>
<dbReference type="CDD" id="cd00586">
    <property type="entry name" value="4HBT"/>
    <property type="match status" value="1"/>
</dbReference>
<name>A0A2T0LGB3_9BACL</name>
<protein>
    <submittedName>
        <fullName evidence="3">Acyl-CoA thioester hydrolase</fullName>
    </submittedName>
</protein>
<evidence type="ECO:0000256" key="2">
    <source>
        <dbReference type="ARBA" id="ARBA00022801"/>
    </source>
</evidence>
<dbReference type="RefSeq" id="WP_106344710.1">
    <property type="nucleotide sequence ID" value="NZ_PVNE01000007.1"/>
</dbReference>
<dbReference type="Gene3D" id="3.10.129.10">
    <property type="entry name" value="Hotdog Thioesterase"/>
    <property type="match status" value="1"/>
</dbReference>
<dbReference type="OrthoDB" id="9799036at2"/>
<accession>A0A2T0LGB3</accession>
<keyword evidence="4" id="KW-1185">Reference proteome</keyword>
<comment type="similarity">
    <text evidence="1">Belongs to the 4-hydroxybenzoyl-CoA thioesterase family.</text>
</comment>
<dbReference type="Proteomes" id="UP000237797">
    <property type="component" value="Unassembled WGS sequence"/>
</dbReference>
<dbReference type="EMBL" id="PVNE01000007">
    <property type="protein sequence ID" value="PRX41312.1"/>
    <property type="molecule type" value="Genomic_DNA"/>
</dbReference>
<keyword evidence="2 3" id="KW-0378">Hydrolase</keyword>
<dbReference type="GO" id="GO:0047617">
    <property type="term" value="F:fatty acyl-CoA hydrolase activity"/>
    <property type="evidence" value="ECO:0007669"/>
    <property type="project" value="TreeGrafter"/>
</dbReference>
<gene>
    <name evidence="3" type="ORF">CLV97_10778</name>
</gene>
<sequence length="135" mass="15895">MFRTVIQPRVSETDGAGHINNTTVPVWFEAGRQEIFKMFMPDLSFERWKLVVVNINIDYLRQIYYGSDVEVRTWVRKIGNSSFVLYEELHQNGQLCAKGTATYVNYNFETQRSEPIPPPLRKRLEEHLLEEKEAQ</sequence>
<proteinExistence type="inferred from homology"/>
<dbReference type="PANTHER" id="PTHR31793:SF27">
    <property type="entry name" value="NOVEL THIOESTERASE SUPERFAMILY DOMAIN AND SAPOSIN A-TYPE DOMAIN CONTAINING PROTEIN (0610012H03RIK)"/>
    <property type="match status" value="1"/>
</dbReference>
<dbReference type="AlphaFoldDB" id="A0A2T0LGB3"/>
<comment type="caution">
    <text evidence="3">The sequence shown here is derived from an EMBL/GenBank/DDBJ whole genome shotgun (WGS) entry which is preliminary data.</text>
</comment>
<dbReference type="Pfam" id="PF13279">
    <property type="entry name" value="4HBT_2"/>
    <property type="match status" value="1"/>
</dbReference>
<dbReference type="InterPro" id="IPR050563">
    <property type="entry name" value="4-hydroxybenzoyl-CoA_TE"/>
</dbReference>
<dbReference type="SUPFAM" id="SSF54637">
    <property type="entry name" value="Thioesterase/thiol ester dehydrase-isomerase"/>
    <property type="match status" value="1"/>
</dbReference>
<evidence type="ECO:0000313" key="3">
    <source>
        <dbReference type="EMBL" id="PRX41312.1"/>
    </source>
</evidence>
<dbReference type="InterPro" id="IPR029069">
    <property type="entry name" value="HotDog_dom_sf"/>
</dbReference>
<organism evidence="3 4">
    <name type="scientific">Planifilum fimeticola</name>
    <dbReference type="NCBI Taxonomy" id="201975"/>
    <lineage>
        <taxon>Bacteria</taxon>
        <taxon>Bacillati</taxon>
        <taxon>Bacillota</taxon>
        <taxon>Bacilli</taxon>
        <taxon>Bacillales</taxon>
        <taxon>Thermoactinomycetaceae</taxon>
        <taxon>Planifilum</taxon>
    </lineage>
</organism>